<organism evidence="16 17">
    <name type="scientific">Raineyella antarctica</name>
    <dbReference type="NCBI Taxonomy" id="1577474"/>
    <lineage>
        <taxon>Bacteria</taxon>
        <taxon>Bacillati</taxon>
        <taxon>Actinomycetota</taxon>
        <taxon>Actinomycetes</taxon>
        <taxon>Propionibacteriales</taxon>
        <taxon>Propionibacteriaceae</taxon>
        <taxon>Raineyella</taxon>
    </lineage>
</organism>
<evidence type="ECO:0000256" key="6">
    <source>
        <dbReference type="ARBA" id="ARBA00022605"/>
    </source>
</evidence>
<dbReference type="GO" id="GO:0019877">
    <property type="term" value="P:diaminopimelate biosynthetic process"/>
    <property type="evidence" value="ECO:0007669"/>
    <property type="project" value="UniProtKB-KW"/>
</dbReference>
<evidence type="ECO:0000256" key="7">
    <source>
        <dbReference type="ARBA" id="ARBA00022723"/>
    </source>
</evidence>
<protein>
    <recommendedName>
        <fullName evidence="5 14">Succinyl-diaminopimelate desuccinylase</fullName>
        <ecNumber evidence="5 14">3.5.1.18</ecNumber>
    </recommendedName>
</protein>
<dbReference type="GO" id="GO:0009089">
    <property type="term" value="P:lysine biosynthetic process via diaminopimelate"/>
    <property type="evidence" value="ECO:0007669"/>
    <property type="project" value="UniProtKB-UniRule"/>
</dbReference>
<evidence type="ECO:0000313" key="16">
    <source>
        <dbReference type="EMBL" id="SDB80053.1"/>
    </source>
</evidence>
<comment type="cofactor">
    <cofactor evidence="2">
        <name>Zn(2+)</name>
        <dbReference type="ChEBI" id="CHEBI:29105"/>
    </cofactor>
</comment>
<gene>
    <name evidence="16" type="ORF">GA0111570_101327</name>
</gene>
<dbReference type="GO" id="GO:0008777">
    <property type="term" value="F:acetylornithine deacetylase activity"/>
    <property type="evidence" value="ECO:0007669"/>
    <property type="project" value="TreeGrafter"/>
</dbReference>
<dbReference type="STRING" id="1577474.GA0111570_101327"/>
<evidence type="ECO:0000256" key="9">
    <source>
        <dbReference type="ARBA" id="ARBA00022833"/>
    </source>
</evidence>
<evidence type="ECO:0000256" key="8">
    <source>
        <dbReference type="ARBA" id="ARBA00022801"/>
    </source>
</evidence>
<keyword evidence="11" id="KW-0457">Lysine biosynthesis</keyword>
<accession>A0A1G6GDZ4</accession>
<dbReference type="OrthoDB" id="9809784at2"/>
<dbReference type="Proteomes" id="UP000199086">
    <property type="component" value="Unassembled WGS sequence"/>
</dbReference>
<keyword evidence="17" id="KW-1185">Reference proteome</keyword>
<dbReference type="Pfam" id="PF01546">
    <property type="entry name" value="Peptidase_M20"/>
    <property type="match status" value="1"/>
</dbReference>
<dbReference type="GO" id="GO:0006526">
    <property type="term" value="P:L-arginine biosynthetic process"/>
    <property type="evidence" value="ECO:0007669"/>
    <property type="project" value="TreeGrafter"/>
</dbReference>
<evidence type="ECO:0000256" key="12">
    <source>
        <dbReference type="ARBA" id="ARBA00023285"/>
    </source>
</evidence>
<evidence type="ECO:0000256" key="14">
    <source>
        <dbReference type="NCBIfam" id="TIGR01900"/>
    </source>
</evidence>
<keyword evidence="10" id="KW-0220">Diaminopimelate biosynthesis</keyword>
<dbReference type="SUPFAM" id="SSF55031">
    <property type="entry name" value="Bacterial exopeptidase dimerisation domain"/>
    <property type="match status" value="1"/>
</dbReference>
<evidence type="ECO:0000256" key="2">
    <source>
        <dbReference type="ARBA" id="ARBA00001947"/>
    </source>
</evidence>
<evidence type="ECO:0000256" key="3">
    <source>
        <dbReference type="ARBA" id="ARBA00005130"/>
    </source>
</evidence>
<dbReference type="GO" id="GO:0009014">
    <property type="term" value="F:succinyl-diaminopimelate desuccinylase activity"/>
    <property type="evidence" value="ECO:0007669"/>
    <property type="project" value="UniProtKB-UniRule"/>
</dbReference>
<dbReference type="InterPro" id="IPR050072">
    <property type="entry name" value="Peptidase_M20A"/>
</dbReference>
<evidence type="ECO:0000256" key="11">
    <source>
        <dbReference type="ARBA" id="ARBA00023154"/>
    </source>
</evidence>
<keyword evidence="8" id="KW-0378">Hydrolase</keyword>
<evidence type="ECO:0000313" key="17">
    <source>
        <dbReference type="Proteomes" id="UP000199086"/>
    </source>
</evidence>
<dbReference type="PANTHER" id="PTHR43808:SF31">
    <property type="entry name" value="N-ACETYL-L-CITRULLINE DEACETYLASE"/>
    <property type="match status" value="1"/>
</dbReference>
<comment type="subunit">
    <text evidence="4">Homodimer.</text>
</comment>
<comment type="cofactor">
    <cofactor evidence="1">
        <name>Co(2+)</name>
        <dbReference type="ChEBI" id="CHEBI:48828"/>
    </cofactor>
</comment>
<keyword evidence="7" id="KW-0479">Metal-binding</keyword>
<dbReference type="AlphaFoldDB" id="A0A1G6GDZ4"/>
<dbReference type="PANTHER" id="PTHR43808">
    <property type="entry name" value="ACETYLORNITHINE DEACETYLASE"/>
    <property type="match status" value="1"/>
</dbReference>
<name>A0A1G6GDZ4_9ACTN</name>
<dbReference type="SUPFAM" id="SSF53187">
    <property type="entry name" value="Zn-dependent exopeptidases"/>
    <property type="match status" value="1"/>
</dbReference>
<comment type="catalytic activity">
    <reaction evidence="13">
        <text>N-succinyl-(2S,6S)-2,6-diaminopimelate + H2O = (2S,6S)-2,6-diaminopimelate + succinate</text>
        <dbReference type="Rhea" id="RHEA:22608"/>
        <dbReference type="ChEBI" id="CHEBI:15377"/>
        <dbReference type="ChEBI" id="CHEBI:30031"/>
        <dbReference type="ChEBI" id="CHEBI:57609"/>
        <dbReference type="ChEBI" id="CHEBI:58087"/>
        <dbReference type="EC" id="3.5.1.18"/>
    </reaction>
</comment>
<comment type="pathway">
    <text evidence="3">Amino-acid biosynthesis; L-lysine biosynthesis via DAP pathway; LL-2,6-diaminopimelate from (S)-tetrahydrodipicolinate (succinylase route): step 3/3.</text>
</comment>
<keyword evidence="12" id="KW-0170">Cobalt</keyword>
<dbReference type="InterPro" id="IPR036264">
    <property type="entry name" value="Bact_exopeptidase_dim_dom"/>
</dbReference>
<dbReference type="EMBL" id="FMYF01000001">
    <property type="protein sequence ID" value="SDB80053.1"/>
    <property type="molecule type" value="Genomic_DNA"/>
</dbReference>
<dbReference type="InterPro" id="IPR011650">
    <property type="entry name" value="Peptidase_M20_dimer"/>
</dbReference>
<dbReference type="Gene3D" id="3.30.70.360">
    <property type="match status" value="1"/>
</dbReference>
<evidence type="ECO:0000259" key="15">
    <source>
        <dbReference type="Pfam" id="PF07687"/>
    </source>
</evidence>
<evidence type="ECO:0000256" key="13">
    <source>
        <dbReference type="ARBA" id="ARBA00051301"/>
    </source>
</evidence>
<dbReference type="GO" id="GO:0046872">
    <property type="term" value="F:metal ion binding"/>
    <property type="evidence" value="ECO:0007669"/>
    <property type="project" value="UniProtKB-KW"/>
</dbReference>
<keyword evidence="6" id="KW-0028">Amino-acid biosynthesis</keyword>
<dbReference type="InterPro" id="IPR002933">
    <property type="entry name" value="Peptidase_M20"/>
</dbReference>
<evidence type="ECO:0000256" key="5">
    <source>
        <dbReference type="ARBA" id="ARBA00011921"/>
    </source>
</evidence>
<dbReference type="EC" id="3.5.1.18" evidence="5 14"/>
<dbReference type="Gene3D" id="3.40.630.10">
    <property type="entry name" value="Zn peptidases"/>
    <property type="match status" value="1"/>
</dbReference>
<dbReference type="RefSeq" id="WP_092605680.1">
    <property type="nucleotide sequence ID" value="NZ_FMYF01000001.1"/>
</dbReference>
<proteinExistence type="predicted"/>
<reference evidence="16 17" key="1">
    <citation type="submission" date="2016-06" db="EMBL/GenBank/DDBJ databases">
        <authorList>
            <person name="Olsen C.W."/>
            <person name="Carey S."/>
            <person name="Hinshaw L."/>
            <person name="Karasin A.I."/>
        </authorList>
    </citation>
    <scope>NUCLEOTIDE SEQUENCE [LARGE SCALE GENOMIC DNA]</scope>
    <source>
        <strain evidence="16 17">LZ-22</strain>
    </source>
</reference>
<dbReference type="FunFam" id="3.30.70.360:FF:000011">
    <property type="entry name" value="Succinyl-diaminopimelate desuccinylase"/>
    <property type="match status" value="1"/>
</dbReference>
<dbReference type="NCBIfam" id="TIGR01900">
    <property type="entry name" value="dapE-gram_pos"/>
    <property type="match status" value="1"/>
</dbReference>
<evidence type="ECO:0000256" key="1">
    <source>
        <dbReference type="ARBA" id="ARBA00001941"/>
    </source>
</evidence>
<dbReference type="Pfam" id="PF07687">
    <property type="entry name" value="M20_dimer"/>
    <property type="match status" value="1"/>
</dbReference>
<evidence type="ECO:0000256" key="10">
    <source>
        <dbReference type="ARBA" id="ARBA00022915"/>
    </source>
</evidence>
<evidence type="ECO:0000256" key="4">
    <source>
        <dbReference type="ARBA" id="ARBA00011738"/>
    </source>
</evidence>
<keyword evidence="9" id="KW-0862">Zinc</keyword>
<dbReference type="InterPro" id="IPR010174">
    <property type="entry name" value="Succinyl-DAP_deSuclase_DapE"/>
</dbReference>
<sequence>MSLDLRSDVIDLLAAIVDIESVSGGEQRLADEVEAALRACDHLEVVRLGNNVAARTRTGRAERVIVAGHLDTVPLADNLPSVIRTVDGEERMYGRGTCDMKAGVAVALSLAAELEAPSRDVTWIFYDNEEVEASKNGLNTVERERPDLMEGDFAVLGEPSNARVEGGCQGTMRFSITVTGVAAHAARAWRGVNAIHEAADVLDRLGMYVPRKVVVDGLEYIEGLNAVRISGGVAGNVIPDACTIEVNFRFAPDRTQAQAERYVRDYFEGYDLVLVDSAPAARPGLDRPLAQDFLRAVGTDPAPKYGWTDVARFSARGVPAVNFGPGDPLKAHQDDEYCSLESVRTVRSALASWLTA</sequence>
<feature type="domain" description="Peptidase M20 dimerisation" evidence="15">
    <location>
        <begin position="169"/>
        <end position="268"/>
    </location>
</feature>